<evidence type="ECO:0000256" key="2">
    <source>
        <dbReference type="ARBA" id="ARBA00022737"/>
    </source>
</evidence>
<dbReference type="PROSITE" id="PS50294">
    <property type="entry name" value="WD_REPEATS_REGION"/>
    <property type="match status" value="1"/>
</dbReference>
<dbReference type="InterPro" id="IPR036322">
    <property type="entry name" value="WD40_repeat_dom_sf"/>
</dbReference>
<keyword evidence="1 3" id="KW-0853">WD repeat</keyword>
<reference evidence="5" key="1">
    <citation type="journal article" date="2020" name="Stud. Mycol.">
        <title>101 Dothideomycetes genomes: a test case for predicting lifestyles and emergence of pathogens.</title>
        <authorList>
            <person name="Haridas S."/>
            <person name="Albert R."/>
            <person name="Binder M."/>
            <person name="Bloem J."/>
            <person name="Labutti K."/>
            <person name="Salamov A."/>
            <person name="Andreopoulos B."/>
            <person name="Baker S."/>
            <person name="Barry K."/>
            <person name="Bills G."/>
            <person name="Bluhm B."/>
            <person name="Cannon C."/>
            <person name="Castanera R."/>
            <person name="Culley D."/>
            <person name="Daum C."/>
            <person name="Ezra D."/>
            <person name="Gonzalez J."/>
            <person name="Henrissat B."/>
            <person name="Kuo A."/>
            <person name="Liang C."/>
            <person name="Lipzen A."/>
            <person name="Lutzoni F."/>
            <person name="Magnuson J."/>
            <person name="Mondo S."/>
            <person name="Nolan M."/>
            <person name="Ohm R."/>
            <person name="Pangilinan J."/>
            <person name="Park H.-J."/>
            <person name="Ramirez L."/>
            <person name="Alfaro M."/>
            <person name="Sun H."/>
            <person name="Tritt A."/>
            <person name="Yoshinaga Y."/>
            <person name="Zwiers L.-H."/>
            <person name="Turgeon B."/>
            <person name="Goodwin S."/>
            <person name="Spatafora J."/>
            <person name="Crous P."/>
            <person name="Grigoriev I."/>
        </authorList>
    </citation>
    <scope>NUCLEOTIDE SEQUENCE</scope>
    <source>
        <strain evidence="5">CBS 175.79</strain>
    </source>
</reference>
<feature type="compositionally biased region" description="Basic and acidic residues" evidence="4">
    <location>
        <begin position="376"/>
        <end position="396"/>
    </location>
</feature>
<dbReference type="EMBL" id="ML978066">
    <property type="protein sequence ID" value="KAF2022189.1"/>
    <property type="molecule type" value="Genomic_DNA"/>
</dbReference>
<dbReference type="Proteomes" id="UP000799778">
    <property type="component" value="Unassembled WGS sequence"/>
</dbReference>
<feature type="compositionally biased region" description="Acidic residues" evidence="4">
    <location>
        <begin position="749"/>
        <end position="767"/>
    </location>
</feature>
<dbReference type="GO" id="GO:0045717">
    <property type="term" value="P:negative regulation of fatty acid biosynthetic process"/>
    <property type="evidence" value="ECO:0007669"/>
    <property type="project" value="TreeGrafter"/>
</dbReference>
<dbReference type="RefSeq" id="XP_033390528.1">
    <property type="nucleotide sequence ID" value="XM_033524853.1"/>
</dbReference>
<dbReference type="OrthoDB" id="4869960at2759"/>
<evidence type="ECO:0000313" key="6">
    <source>
        <dbReference type="Proteomes" id="UP000799778"/>
    </source>
</evidence>
<feature type="compositionally biased region" description="Acidic residues" evidence="4">
    <location>
        <begin position="1019"/>
        <end position="1033"/>
    </location>
</feature>
<feature type="region of interest" description="Disordered" evidence="4">
    <location>
        <begin position="835"/>
        <end position="858"/>
    </location>
</feature>
<feature type="region of interest" description="Disordered" evidence="4">
    <location>
        <begin position="357"/>
        <end position="419"/>
    </location>
</feature>
<dbReference type="Gene3D" id="2.130.10.10">
    <property type="entry name" value="YVTN repeat-like/Quinoprotein amine dehydrogenase"/>
    <property type="match status" value="3"/>
</dbReference>
<feature type="compositionally biased region" description="Acidic residues" evidence="4">
    <location>
        <begin position="837"/>
        <end position="854"/>
    </location>
</feature>
<name>A0A6A5YA16_9PLEO</name>
<dbReference type="PANTHER" id="PTHR15574">
    <property type="entry name" value="WD REPEAT DOMAIN-CONTAINING FAMILY"/>
    <property type="match status" value="1"/>
</dbReference>
<dbReference type="SUPFAM" id="SSF50978">
    <property type="entry name" value="WD40 repeat-like"/>
    <property type="match status" value="1"/>
</dbReference>
<keyword evidence="2" id="KW-0677">Repeat</keyword>
<dbReference type="PANTHER" id="PTHR15574:SF40">
    <property type="entry name" value="WD AND TETRATRICOPEPTIDE REPEATS PROTEIN 1"/>
    <property type="match status" value="1"/>
</dbReference>
<feature type="repeat" description="WD" evidence="3">
    <location>
        <begin position="42"/>
        <end position="72"/>
    </location>
</feature>
<dbReference type="AlphaFoldDB" id="A0A6A5YA16"/>
<dbReference type="GO" id="GO:0080008">
    <property type="term" value="C:Cul4-RING E3 ubiquitin ligase complex"/>
    <property type="evidence" value="ECO:0007669"/>
    <property type="project" value="TreeGrafter"/>
</dbReference>
<evidence type="ECO:0000256" key="4">
    <source>
        <dbReference type="SAM" id="MobiDB-lite"/>
    </source>
</evidence>
<dbReference type="GO" id="GO:0005737">
    <property type="term" value="C:cytoplasm"/>
    <property type="evidence" value="ECO:0007669"/>
    <property type="project" value="TreeGrafter"/>
</dbReference>
<evidence type="ECO:0000256" key="3">
    <source>
        <dbReference type="PROSITE-ProRule" id="PRU00221"/>
    </source>
</evidence>
<sequence>MKNTIYDRLLRRELGSLDHYPSVRGVYGDRRWIDELDIVNELEGHHGCVNALSWSTSGRLLASGSDDHRINIHTYSPEDSTSQFNLTTSILTGHRSNIFSVKFMPYSNDRTIVSATDDVRIFDIEHSGHSMYGSSSSRPDRSSQPRRRVGLHAVDGVTLTEGDTNAKAFRCHTESVKRIVTEDNPFFFLTCSEDGDVRQWDIRQPARAYPPGIVTPRWASERGASDDVPAPLISYSKYRLDLNTVSCSPSQPHYIAVGGAHLHCFLHDRRMLGRDRLGERGARLSSPGNWNDSDDHLLGQATQCVKKFAPNGQKRMARNDNGHITACKISDANPNELIVSWSGDWIYSFDIHRSPDATEDSADAGSSTLIPQGDQQRADMLHDGRKRKNSDTDRGSQRARSRQRTEDSQGSTNEPDNLALRVNYSNGQSEEIPIEQPNSPNEEAALASTNHFRIAKTVLKVRKQIFNLNPAKASSMAVGPSEHTPSFTTVLGFAASILPEMDDISRAWRYPVDPTRLDIAYQNDCRAKRDSARRFVQAAGTLARVLGGQLRTGGNGDAIVSRYFSVIGQTVSTSRPLPRREQFGYDFLKAIILWLDSGLGAVVEGFSSPSDNPRLPLRTDSDVDDIDDLLIPYLLSIASDSPVVDVDVSRFASDATRILHSSEKAAVITFARALKIPFADLTGALVPADGTLAEHHAVQDRKTAISKWAFKVGRGVLLNATKHVDFQFVDQAFGGSGDMTSEIRNQDQEVMEQQEDIGTSTDDDDNMVVDVQVVDTDGRSLGSALISNPESAPLLGTRESSSTSSDDEGLPDLEDPSDEGEDSDANVIEEAIAAIADNEDDGPHDDTDEDEDVDEHGLSRTRSGRILWRSDFDRSRKRERVESHIPCSPHTRVFSGHCNVRTVKDVNFFGLEDEYVVSGSDSGHVFIWDRKTGQLLNILEGDGEVVNVVQGHPYEPTMAVSGIDHTIKIFSPDAQAQRNARKGIGVSCSDPGLSTVSFRRRRRTRPHPDTVEPSSSQGDEQDSGAEEDSEEEDMRVAPNGLPSKKRMHDEYKIISQNDLDRKGGQEDATLTRAFLMRVARELHQQGDGATIMLENHDNCNVM</sequence>
<feature type="compositionally biased region" description="Acidic residues" evidence="4">
    <location>
        <begin position="805"/>
        <end position="823"/>
    </location>
</feature>
<dbReference type="SMART" id="SM00320">
    <property type="entry name" value="WD40"/>
    <property type="match status" value="7"/>
</dbReference>
<dbReference type="InterPro" id="IPR045151">
    <property type="entry name" value="DCAF8"/>
</dbReference>
<feature type="region of interest" description="Disordered" evidence="4">
    <location>
        <begin position="780"/>
        <end position="823"/>
    </location>
</feature>
<dbReference type="InterPro" id="IPR001680">
    <property type="entry name" value="WD40_rpt"/>
</dbReference>
<evidence type="ECO:0000256" key="1">
    <source>
        <dbReference type="ARBA" id="ARBA00022574"/>
    </source>
</evidence>
<evidence type="ECO:0000313" key="5">
    <source>
        <dbReference type="EMBL" id="KAF2022189.1"/>
    </source>
</evidence>
<dbReference type="InterPro" id="IPR015943">
    <property type="entry name" value="WD40/YVTN_repeat-like_dom_sf"/>
</dbReference>
<feature type="region of interest" description="Disordered" evidence="4">
    <location>
        <begin position="981"/>
        <end position="1048"/>
    </location>
</feature>
<feature type="region of interest" description="Disordered" evidence="4">
    <location>
        <begin position="748"/>
        <end position="767"/>
    </location>
</feature>
<gene>
    <name evidence="5" type="ORF">BU24DRAFT_384711</name>
</gene>
<dbReference type="PROSITE" id="PS50082">
    <property type="entry name" value="WD_REPEATS_2"/>
    <property type="match status" value="2"/>
</dbReference>
<feature type="repeat" description="WD" evidence="3">
    <location>
        <begin position="169"/>
        <end position="210"/>
    </location>
</feature>
<keyword evidence="6" id="KW-1185">Reference proteome</keyword>
<feature type="compositionally biased region" description="Polar residues" evidence="4">
    <location>
        <begin position="364"/>
        <end position="375"/>
    </location>
</feature>
<accession>A0A6A5YA16</accession>
<protein>
    <submittedName>
        <fullName evidence="5">WD40 repeat-like protein</fullName>
    </submittedName>
</protein>
<dbReference type="GeneID" id="54282250"/>
<organism evidence="5 6">
    <name type="scientific">Aaosphaeria arxii CBS 175.79</name>
    <dbReference type="NCBI Taxonomy" id="1450172"/>
    <lineage>
        <taxon>Eukaryota</taxon>
        <taxon>Fungi</taxon>
        <taxon>Dikarya</taxon>
        <taxon>Ascomycota</taxon>
        <taxon>Pezizomycotina</taxon>
        <taxon>Dothideomycetes</taxon>
        <taxon>Pleosporomycetidae</taxon>
        <taxon>Pleosporales</taxon>
        <taxon>Pleosporales incertae sedis</taxon>
        <taxon>Aaosphaeria</taxon>
    </lineage>
</organism>
<feature type="compositionally biased region" description="Low complexity" evidence="4">
    <location>
        <begin position="794"/>
        <end position="804"/>
    </location>
</feature>
<dbReference type="Pfam" id="PF00400">
    <property type="entry name" value="WD40"/>
    <property type="match status" value="3"/>
</dbReference>
<proteinExistence type="predicted"/>